<keyword evidence="1" id="KW-0175">Coiled coil</keyword>
<reference evidence="2 3" key="1">
    <citation type="journal article" date="2024" name="Microbiol. Resour. Announc.">
        <title>Genome annotations for the ascomycete fungi Trichoderma harzianum, Trichoderma aggressivum, and Purpureocillium lilacinum.</title>
        <authorList>
            <person name="Beijen E.P.W."/>
            <person name="Ohm R.A."/>
        </authorList>
    </citation>
    <scope>NUCLEOTIDE SEQUENCE [LARGE SCALE GENOMIC DNA]</scope>
    <source>
        <strain evidence="2 3">CBS 150709</strain>
    </source>
</reference>
<keyword evidence="3" id="KW-1185">Reference proteome</keyword>
<evidence type="ECO:0000313" key="3">
    <source>
        <dbReference type="Proteomes" id="UP001287286"/>
    </source>
</evidence>
<proteinExistence type="predicted"/>
<dbReference type="Gene3D" id="4.10.240.10">
    <property type="entry name" value="Zn(2)-C6 fungal-type DNA-binding domain"/>
    <property type="match status" value="1"/>
</dbReference>
<comment type="caution">
    <text evidence="2">The sequence shown here is derived from an EMBL/GenBank/DDBJ whole genome shotgun (WGS) entry which is preliminary data.</text>
</comment>
<evidence type="ECO:0000313" key="2">
    <source>
        <dbReference type="EMBL" id="KAK4071561.1"/>
    </source>
</evidence>
<feature type="coiled-coil region" evidence="1">
    <location>
        <begin position="47"/>
        <end position="74"/>
    </location>
</feature>
<organism evidence="2 3">
    <name type="scientific">Purpureocillium lilacinum</name>
    <name type="common">Paecilomyces lilacinus</name>
    <dbReference type="NCBI Taxonomy" id="33203"/>
    <lineage>
        <taxon>Eukaryota</taxon>
        <taxon>Fungi</taxon>
        <taxon>Dikarya</taxon>
        <taxon>Ascomycota</taxon>
        <taxon>Pezizomycotina</taxon>
        <taxon>Sordariomycetes</taxon>
        <taxon>Hypocreomycetidae</taxon>
        <taxon>Hypocreales</taxon>
        <taxon>Ophiocordycipitaceae</taxon>
        <taxon>Purpureocillium</taxon>
    </lineage>
</organism>
<evidence type="ECO:0008006" key="4">
    <source>
        <dbReference type="Google" id="ProtNLM"/>
    </source>
</evidence>
<sequence length="120" mass="13578">MSRQDQVRRTCQYCGKKRANCTRDNPGEICTDTGQDCVSDSSYHESQDDLRAEVKRLKQRKEQNDALLAALSSKEDSDTYNMVVQGLLDETKTRQTIFRQLIDKRNAGASGRGAHIVPKK</sequence>
<gene>
    <name evidence="2" type="ORF">Purlil1_13386</name>
</gene>
<dbReference type="InterPro" id="IPR036864">
    <property type="entry name" value="Zn2-C6_fun-type_DNA-bd_sf"/>
</dbReference>
<name>A0ABR0BEF4_PURLI</name>
<dbReference type="Proteomes" id="UP001287286">
    <property type="component" value="Unassembled WGS sequence"/>
</dbReference>
<protein>
    <recommendedName>
        <fullName evidence="4">Zn(2)-C6 fungal-type domain-containing protein</fullName>
    </recommendedName>
</protein>
<accession>A0ABR0BEF4</accession>
<evidence type="ECO:0000256" key="1">
    <source>
        <dbReference type="SAM" id="Coils"/>
    </source>
</evidence>
<dbReference type="EMBL" id="JAWRVI010000211">
    <property type="protein sequence ID" value="KAK4071561.1"/>
    <property type="molecule type" value="Genomic_DNA"/>
</dbReference>